<dbReference type="EMBL" id="JAFNEN010000508">
    <property type="protein sequence ID" value="KAG8181543.1"/>
    <property type="molecule type" value="Genomic_DNA"/>
</dbReference>
<comment type="caution">
    <text evidence="3">The sequence shown here is derived from an EMBL/GenBank/DDBJ whole genome shotgun (WGS) entry which is preliminary data.</text>
</comment>
<accession>A0AAV6UCU1</accession>
<feature type="region of interest" description="Disordered" evidence="1">
    <location>
        <begin position="1"/>
        <end position="28"/>
    </location>
</feature>
<keyword evidence="2" id="KW-1133">Transmembrane helix</keyword>
<protein>
    <submittedName>
        <fullName evidence="3">Uncharacterized protein</fullName>
    </submittedName>
</protein>
<dbReference type="AlphaFoldDB" id="A0AAV6UCU1"/>
<evidence type="ECO:0000256" key="2">
    <source>
        <dbReference type="SAM" id="Phobius"/>
    </source>
</evidence>
<reference evidence="3 4" key="1">
    <citation type="journal article" date="2022" name="Nat. Ecol. Evol.">
        <title>A masculinizing supergene underlies an exaggerated male reproductive morph in a spider.</title>
        <authorList>
            <person name="Hendrickx F."/>
            <person name="De Corte Z."/>
            <person name="Sonet G."/>
            <person name="Van Belleghem S.M."/>
            <person name="Kostlbacher S."/>
            <person name="Vangestel C."/>
        </authorList>
    </citation>
    <scope>NUCLEOTIDE SEQUENCE [LARGE SCALE GENOMIC DNA]</scope>
    <source>
        <strain evidence="3">W744_W776</strain>
    </source>
</reference>
<organism evidence="3 4">
    <name type="scientific">Oedothorax gibbosus</name>
    <dbReference type="NCBI Taxonomy" id="931172"/>
    <lineage>
        <taxon>Eukaryota</taxon>
        <taxon>Metazoa</taxon>
        <taxon>Ecdysozoa</taxon>
        <taxon>Arthropoda</taxon>
        <taxon>Chelicerata</taxon>
        <taxon>Arachnida</taxon>
        <taxon>Araneae</taxon>
        <taxon>Araneomorphae</taxon>
        <taxon>Entelegynae</taxon>
        <taxon>Araneoidea</taxon>
        <taxon>Linyphiidae</taxon>
        <taxon>Erigoninae</taxon>
        <taxon>Oedothorax</taxon>
    </lineage>
</organism>
<sequence>MSETSTAAKPSPRRSSLTRTTNKTTIQPTQFSPRTELFGCWDCLMAKRCLPAETLYLQIGLAGSIHLEVSAIFFVAVLTKARKSQFALPFSYEKRNFQPESYELT</sequence>
<name>A0AAV6UCU1_9ARAC</name>
<proteinExistence type="predicted"/>
<feature type="transmembrane region" description="Helical" evidence="2">
    <location>
        <begin position="55"/>
        <end position="78"/>
    </location>
</feature>
<gene>
    <name evidence="3" type="ORF">JTE90_025189</name>
</gene>
<evidence type="ECO:0000313" key="4">
    <source>
        <dbReference type="Proteomes" id="UP000827092"/>
    </source>
</evidence>
<keyword evidence="2" id="KW-0472">Membrane</keyword>
<evidence type="ECO:0000256" key="1">
    <source>
        <dbReference type="SAM" id="MobiDB-lite"/>
    </source>
</evidence>
<keyword evidence="4" id="KW-1185">Reference proteome</keyword>
<dbReference type="Proteomes" id="UP000827092">
    <property type="component" value="Unassembled WGS sequence"/>
</dbReference>
<keyword evidence="2" id="KW-0812">Transmembrane</keyword>
<evidence type="ECO:0000313" key="3">
    <source>
        <dbReference type="EMBL" id="KAG8181543.1"/>
    </source>
</evidence>